<dbReference type="RefSeq" id="WP_148970591.1">
    <property type="nucleotide sequence ID" value="NZ_JBNIKW010000008.1"/>
</dbReference>
<dbReference type="OrthoDB" id="2860003at2"/>
<keyword evidence="1" id="KW-0472">Membrane</keyword>
<protein>
    <submittedName>
        <fullName evidence="2">Uncharacterized protein</fullName>
    </submittedName>
</protein>
<proteinExistence type="predicted"/>
<reference evidence="2 3" key="1">
    <citation type="submission" date="2019-08" db="EMBL/GenBank/DDBJ databases">
        <title>Bacillus genomes from the desert of Cuatro Cienegas, Coahuila.</title>
        <authorList>
            <person name="Olmedo-Alvarez G."/>
        </authorList>
    </citation>
    <scope>NUCLEOTIDE SEQUENCE [LARGE SCALE GENOMIC DNA]</scope>
    <source>
        <strain evidence="2 3">CH87b_3T</strain>
    </source>
</reference>
<keyword evidence="1" id="KW-0812">Transmembrane</keyword>
<dbReference type="EMBL" id="VTEZ01000007">
    <property type="protein sequence ID" value="TYS82585.1"/>
    <property type="molecule type" value="Genomic_DNA"/>
</dbReference>
<feature type="transmembrane region" description="Helical" evidence="1">
    <location>
        <begin position="110"/>
        <end position="131"/>
    </location>
</feature>
<feature type="transmembrane region" description="Helical" evidence="1">
    <location>
        <begin position="151"/>
        <end position="173"/>
    </location>
</feature>
<organism evidence="2 3">
    <name type="scientific">Rossellomorea aquimaris</name>
    <dbReference type="NCBI Taxonomy" id="189382"/>
    <lineage>
        <taxon>Bacteria</taxon>
        <taxon>Bacillati</taxon>
        <taxon>Bacillota</taxon>
        <taxon>Bacilli</taxon>
        <taxon>Bacillales</taxon>
        <taxon>Bacillaceae</taxon>
        <taxon>Rossellomorea</taxon>
    </lineage>
</organism>
<evidence type="ECO:0000256" key="1">
    <source>
        <dbReference type="SAM" id="Phobius"/>
    </source>
</evidence>
<name>A0A5D4TK28_9BACI</name>
<dbReference type="AlphaFoldDB" id="A0A5D4TK28"/>
<feature type="transmembrane region" description="Helical" evidence="1">
    <location>
        <begin position="179"/>
        <end position="198"/>
    </location>
</feature>
<feature type="transmembrane region" description="Helical" evidence="1">
    <location>
        <begin position="79"/>
        <end position="98"/>
    </location>
</feature>
<keyword evidence="1" id="KW-1133">Transmembrane helix</keyword>
<feature type="transmembrane region" description="Helical" evidence="1">
    <location>
        <begin position="50"/>
        <end position="70"/>
    </location>
</feature>
<accession>A0A5D4TK28</accession>
<gene>
    <name evidence="2" type="ORF">FZC85_19100</name>
</gene>
<evidence type="ECO:0000313" key="3">
    <source>
        <dbReference type="Proteomes" id="UP000324269"/>
    </source>
</evidence>
<comment type="caution">
    <text evidence="2">The sequence shown here is derived from an EMBL/GenBank/DDBJ whole genome shotgun (WGS) entry which is preliminary data.</text>
</comment>
<sequence length="232" mass="26603">MKKQSEVSTFYLQNLQCPIENRRNVIGFLVISMDFLGLLPLLSIPFFAPLFWAALIPIICIHIWALLYIIAPYKFEKSYYLYLGVFGIVNAFVYFLVIQKFLYRHVGVEGSSYFVIGILLMFLLLVSIQIINAKMLYSGTYTKLQNGESKFNVSLIIAASSFGYIIAQFLMSYLVTDSAYMIAMITAYSVASILPAYLSTYIHRFIYIQNNYEKVINSYPDFGKPKTSRKFG</sequence>
<feature type="transmembrane region" description="Helical" evidence="1">
    <location>
        <begin position="25"/>
        <end position="44"/>
    </location>
</feature>
<dbReference type="Proteomes" id="UP000324269">
    <property type="component" value="Unassembled WGS sequence"/>
</dbReference>
<evidence type="ECO:0000313" key="2">
    <source>
        <dbReference type="EMBL" id="TYS82585.1"/>
    </source>
</evidence>